<evidence type="ECO:0000256" key="3">
    <source>
        <dbReference type="ARBA" id="ARBA00022679"/>
    </source>
</evidence>
<dbReference type="CDD" id="cd23767">
    <property type="entry name" value="IQCD"/>
    <property type="match status" value="1"/>
</dbReference>
<dbReference type="Proteomes" id="UP000734854">
    <property type="component" value="Unassembled WGS sequence"/>
</dbReference>
<dbReference type="GO" id="GO:0006511">
    <property type="term" value="P:ubiquitin-dependent protein catabolic process"/>
    <property type="evidence" value="ECO:0007669"/>
    <property type="project" value="TreeGrafter"/>
</dbReference>
<dbReference type="PANTHER" id="PTHR45700">
    <property type="entry name" value="UBIQUITIN-PROTEIN LIGASE E3C"/>
    <property type="match status" value="1"/>
</dbReference>
<dbReference type="AlphaFoldDB" id="A0A8J5LMM1"/>
<dbReference type="EC" id="2.3.2.26" evidence="2"/>
<dbReference type="GO" id="GO:0000209">
    <property type="term" value="P:protein polyubiquitination"/>
    <property type="evidence" value="ECO:0007669"/>
    <property type="project" value="InterPro"/>
</dbReference>
<dbReference type="PROSITE" id="PS50096">
    <property type="entry name" value="IQ"/>
    <property type="match status" value="1"/>
</dbReference>
<evidence type="ECO:0000256" key="1">
    <source>
        <dbReference type="ARBA" id="ARBA00000885"/>
    </source>
</evidence>
<dbReference type="PANTHER" id="PTHR45700:SF6">
    <property type="entry name" value="E3 UBIQUITIN-PROTEIN LIGASE UPL6"/>
    <property type="match status" value="1"/>
</dbReference>
<reference evidence="4 5" key="1">
    <citation type="submission" date="2020-08" db="EMBL/GenBank/DDBJ databases">
        <title>Plant Genome Project.</title>
        <authorList>
            <person name="Zhang R.-G."/>
        </authorList>
    </citation>
    <scope>NUCLEOTIDE SEQUENCE [LARGE SCALE GENOMIC DNA]</scope>
    <source>
        <tissue evidence="4">Rhizome</tissue>
    </source>
</reference>
<comment type="caution">
    <text evidence="4">The sequence shown here is derived from an EMBL/GenBank/DDBJ whole genome shotgun (WGS) entry which is preliminary data.</text>
</comment>
<protein>
    <recommendedName>
        <fullName evidence="2">HECT-type E3 ubiquitin transferase</fullName>
        <ecNumber evidence="2">2.3.2.26</ecNumber>
    </recommendedName>
</protein>
<organism evidence="4 5">
    <name type="scientific">Zingiber officinale</name>
    <name type="common">Ginger</name>
    <name type="synonym">Amomum zingiber</name>
    <dbReference type="NCBI Taxonomy" id="94328"/>
    <lineage>
        <taxon>Eukaryota</taxon>
        <taxon>Viridiplantae</taxon>
        <taxon>Streptophyta</taxon>
        <taxon>Embryophyta</taxon>
        <taxon>Tracheophyta</taxon>
        <taxon>Spermatophyta</taxon>
        <taxon>Magnoliopsida</taxon>
        <taxon>Liliopsida</taxon>
        <taxon>Zingiberales</taxon>
        <taxon>Zingiberaceae</taxon>
        <taxon>Zingiber</taxon>
    </lineage>
</organism>
<dbReference type="InterPro" id="IPR044611">
    <property type="entry name" value="E3A/B/C-like"/>
</dbReference>
<sequence length="310" mass="35316">MFFSGDSSARKRVDLGGRSSKESDRQVLLEQARLDRKRRLELRQQTSAAIKIQKCFRGRKDVKMTRSKVREQFKVTFGAHGEKANWQCFGPDSEFLPQLLFFTSNNSTDVTILVEACRLLLQYVQQNGNIVSLFSGLDYSSQNHSLVDFRVKKLAYACLHAIFHNRNQWKDNLLVSSTYPYLPVVVLFETVTCLTAPALPWNCTVIDYLSQRKVFLLLRCIILTGLVFWANHLGRHYMHQMADFLPNHSSIVLNDVSQEYPGHACLLGNLTEAAGVVLSDLNSSSHTDVDKIILERILEVKEIVVMEFGL</sequence>
<comment type="catalytic activity">
    <reaction evidence="1">
        <text>S-ubiquitinyl-[E2 ubiquitin-conjugating enzyme]-L-cysteine + [acceptor protein]-L-lysine = [E2 ubiquitin-conjugating enzyme]-L-cysteine + N(6)-ubiquitinyl-[acceptor protein]-L-lysine.</text>
        <dbReference type="EC" id="2.3.2.26"/>
    </reaction>
</comment>
<keyword evidence="3" id="KW-0808">Transferase</keyword>
<keyword evidence="5" id="KW-1185">Reference proteome</keyword>
<evidence type="ECO:0000256" key="2">
    <source>
        <dbReference type="ARBA" id="ARBA00012485"/>
    </source>
</evidence>
<evidence type="ECO:0000313" key="5">
    <source>
        <dbReference type="Proteomes" id="UP000734854"/>
    </source>
</evidence>
<name>A0A8J5LMM1_ZINOF</name>
<proteinExistence type="predicted"/>
<dbReference type="EMBL" id="JACMSC010000004">
    <property type="protein sequence ID" value="KAG6525707.1"/>
    <property type="molecule type" value="Genomic_DNA"/>
</dbReference>
<evidence type="ECO:0000313" key="4">
    <source>
        <dbReference type="EMBL" id="KAG6525707.1"/>
    </source>
</evidence>
<accession>A0A8J5LMM1</accession>
<gene>
    <name evidence="4" type="ORF">ZIOFF_015673</name>
</gene>
<dbReference type="GO" id="GO:0061630">
    <property type="term" value="F:ubiquitin protein ligase activity"/>
    <property type="evidence" value="ECO:0007669"/>
    <property type="project" value="UniProtKB-EC"/>
</dbReference>